<dbReference type="EMBL" id="ML213616">
    <property type="protein sequence ID" value="TFK36124.1"/>
    <property type="molecule type" value="Genomic_DNA"/>
</dbReference>
<protein>
    <submittedName>
        <fullName evidence="2">Uncharacterized protein</fullName>
    </submittedName>
</protein>
<gene>
    <name evidence="2" type="ORF">BDQ12DRAFT_725424</name>
</gene>
<keyword evidence="3" id="KW-1185">Reference proteome</keyword>
<organism evidence="2 3">
    <name type="scientific">Crucibulum laeve</name>
    <dbReference type="NCBI Taxonomy" id="68775"/>
    <lineage>
        <taxon>Eukaryota</taxon>
        <taxon>Fungi</taxon>
        <taxon>Dikarya</taxon>
        <taxon>Basidiomycota</taxon>
        <taxon>Agaricomycotina</taxon>
        <taxon>Agaricomycetes</taxon>
        <taxon>Agaricomycetidae</taxon>
        <taxon>Agaricales</taxon>
        <taxon>Agaricineae</taxon>
        <taxon>Nidulariaceae</taxon>
        <taxon>Crucibulum</taxon>
    </lineage>
</organism>
<reference evidence="2 3" key="1">
    <citation type="journal article" date="2019" name="Nat. Ecol. Evol.">
        <title>Megaphylogeny resolves global patterns of mushroom evolution.</title>
        <authorList>
            <person name="Varga T."/>
            <person name="Krizsan K."/>
            <person name="Foldi C."/>
            <person name="Dima B."/>
            <person name="Sanchez-Garcia M."/>
            <person name="Sanchez-Ramirez S."/>
            <person name="Szollosi G.J."/>
            <person name="Szarkandi J.G."/>
            <person name="Papp V."/>
            <person name="Albert L."/>
            <person name="Andreopoulos W."/>
            <person name="Angelini C."/>
            <person name="Antonin V."/>
            <person name="Barry K.W."/>
            <person name="Bougher N.L."/>
            <person name="Buchanan P."/>
            <person name="Buyck B."/>
            <person name="Bense V."/>
            <person name="Catcheside P."/>
            <person name="Chovatia M."/>
            <person name="Cooper J."/>
            <person name="Damon W."/>
            <person name="Desjardin D."/>
            <person name="Finy P."/>
            <person name="Geml J."/>
            <person name="Haridas S."/>
            <person name="Hughes K."/>
            <person name="Justo A."/>
            <person name="Karasinski D."/>
            <person name="Kautmanova I."/>
            <person name="Kiss B."/>
            <person name="Kocsube S."/>
            <person name="Kotiranta H."/>
            <person name="LaButti K.M."/>
            <person name="Lechner B.E."/>
            <person name="Liimatainen K."/>
            <person name="Lipzen A."/>
            <person name="Lukacs Z."/>
            <person name="Mihaltcheva S."/>
            <person name="Morgado L.N."/>
            <person name="Niskanen T."/>
            <person name="Noordeloos M.E."/>
            <person name="Ohm R.A."/>
            <person name="Ortiz-Santana B."/>
            <person name="Ovrebo C."/>
            <person name="Racz N."/>
            <person name="Riley R."/>
            <person name="Savchenko A."/>
            <person name="Shiryaev A."/>
            <person name="Soop K."/>
            <person name="Spirin V."/>
            <person name="Szebenyi C."/>
            <person name="Tomsovsky M."/>
            <person name="Tulloss R.E."/>
            <person name="Uehling J."/>
            <person name="Grigoriev I.V."/>
            <person name="Vagvolgyi C."/>
            <person name="Papp T."/>
            <person name="Martin F.M."/>
            <person name="Miettinen O."/>
            <person name="Hibbett D.S."/>
            <person name="Nagy L.G."/>
        </authorList>
    </citation>
    <scope>NUCLEOTIDE SEQUENCE [LARGE SCALE GENOMIC DNA]</scope>
    <source>
        <strain evidence="2 3">CBS 166.37</strain>
    </source>
</reference>
<feature type="region of interest" description="Disordered" evidence="1">
    <location>
        <begin position="27"/>
        <end position="49"/>
    </location>
</feature>
<dbReference type="AlphaFoldDB" id="A0A5C3LSL8"/>
<dbReference type="Proteomes" id="UP000308652">
    <property type="component" value="Unassembled WGS sequence"/>
</dbReference>
<sequence length="148" mass="16286">MTITTFTITTFTITTFAITVITITTSMPATTPPPPPSHQHRLQHSQHPHHHLMPALATVQAQLPTTSIFNAITMSLRQVSQDNRCLLTPPLPSMSARSTPYYHVNTSVDTSVSVAAHSSPPVMPAAQHSYHNLSKVSIYVDVIHIFHM</sequence>
<accession>A0A5C3LSL8</accession>
<evidence type="ECO:0000256" key="1">
    <source>
        <dbReference type="SAM" id="MobiDB-lite"/>
    </source>
</evidence>
<evidence type="ECO:0000313" key="3">
    <source>
        <dbReference type="Proteomes" id="UP000308652"/>
    </source>
</evidence>
<proteinExistence type="predicted"/>
<evidence type="ECO:0000313" key="2">
    <source>
        <dbReference type="EMBL" id="TFK36124.1"/>
    </source>
</evidence>
<name>A0A5C3LSL8_9AGAR</name>
<feature type="compositionally biased region" description="Basic residues" evidence="1">
    <location>
        <begin position="38"/>
        <end position="49"/>
    </location>
</feature>